<dbReference type="SUPFAM" id="SSF55797">
    <property type="entry name" value="PR-1-like"/>
    <property type="match status" value="2"/>
</dbReference>
<gene>
    <name evidence="3" type="primary">LOC115222938</name>
</gene>
<evidence type="ECO:0000259" key="1">
    <source>
        <dbReference type="SMART" id="SM00198"/>
    </source>
</evidence>
<dbReference type="InterPro" id="IPR034113">
    <property type="entry name" value="SCP_GAPR1-like"/>
</dbReference>
<dbReference type="InterPro" id="IPR002413">
    <property type="entry name" value="V5_allergen-like"/>
</dbReference>
<dbReference type="PRINTS" id="PR00838">
    <property type="entry name" value="V5ALLERGEN"/>
</dbReference>
<keyword evidence="2" id="KW-1185">Reference proteome</keyword>
<dbReference type="InterPro" id="IPR035940">
    <property type="entry name" value="CAP_sf"/>
</dbReference>
<dbReference type="PRINTS" id="PR00837">
    <property type="entry name" value="V5TPXLIKE"/>
</dbReference>
<reference evidence="3" key="1">
    <citation type="submission" date="2025-08" db="UniProtKB">
        <authorList>
            <consortium name="RefSeq"/>
        </authorList>
    </citation>
    <scope>IDENTIFICATION</scope>
</reference>
<dbReference type="PROSITE" id="PS01009">
    <property type="entry name" value="CRISP_1"/>
    <property type="match status" value="2"/>
</dbReference>
<feature type="domain" description="SCP" evidence="1">
    <location>
        <begin position="40"/>
        <end position="172"/>
    </location>
</feature>
<dbReference type="Gene3D" id="3.40.33.10">
    <property type="entry name" value="CAP"/>
    <property type="match status" value="2"/>
</dbReference>
<organism evidence="2 3">
    <name type="scientific">Octopus sinensis</name>
    <name type="common">East Asian common octopus</name>
    <dbReference type="NCBI Taxonomy" id="2607531"/>
    <lineage>
        <taxon>Eukaryota</taxon>
        <taxon>Metazoa</taxon>
        <taxon>Spiralia</taxon>
        <taxon>Lophotrochozoa</taxon>
        <taxon>Mollusca</taxon>
        <taxon>Cephalopoda</taxon>
        <taxon>Coleoidea</taxon>
        <taxon>Octopodiformes</taxon>
        <taxon>Octopoda</taxon>
        <taxon>Incirrata</taxon>
        <taxon>Octopodidae</taxon>
        <taxon>Octopus</taxon>
    </lineage>
</organism>
<dbReference type="SMART" id="SM00198">
    <property type="entry name" value="SCP"/>
    <property type="match status" value="2"/>
</dbReference>
<dbReference type="GO" id="GO:0005576">
    <property type="term" value="C:extracellular region"/>
    <property type="evidence" value="ECO:0007669"/>
    <property type="project" value="InterPro"/>
</dbReference>
<dbReference type="InterPro" id="IPR018244">
    <property type="entry name" value="Allrgn_V5/Tpx1_CS"/>
</dbReference>
<proteinExistence type="predicted"/>
<evidence type="ECO:0000313" key="2">
    <source>
        <dbReference type="Proteomes" id="UP000515154"/>
    </source>
</evidence>
<dbReference type="KEGG" id="osn:115222938"/>
<dbReference type="InterPro" id="IPR001283">
    <property type="entry name" value="CRISP-related"/>
</dbReference>
<evidence type="ECO:0000313" key="3">
    <source>
        <dbReference type="RefSeq" id="XP_029649199.1"/>
    </source>
</evidence>
<dbReference type="InterPro" id="IPR014044">
    <property type="entry name" value="CAP_dom"/>
</dbReference>
<feature type="domain" description="SCP" evidence="1">
    <location>
        <begin position="301"/>
        <end position="439"/>
    </location>
</feature>
<dbReference type="FunFam" id="3.40.33.10:FF:000002">
    <property type="entry name" value="Golgi-associated plant pathogenesis-related protein 1"/>
    <property type="match status" value="2"/>
</dbReference>
<accession>A0A6P7TDM8</accession>
<dbReference type="Pfam" id="PF00188">
    <property type="entry name" value="CAP"/>
    <property type="match status" value="2"/>
</dbReference>
<protein>
    <submittedName>
        <fullName evidence="3">Cell wall protein PRY3</fullName>
    </submittedName>
</protein>
<name>A0A6P7TDM8_9MOLL</name>
<dbReference type="PANTHER" id="PTHR10334">
    <property type="entry name" value="CYSTEINE-RICH SECRETORY PROTEIN-RELATED"/>
    <property type="match status" value="1"/>
</dbReference>
<dbReference type="AlphaFoldDB" id="A0A6P7TDM8"/>
<dbReference type="RefSeq" id="XP_029649199.1">
    <property type="nucleotide sequence ID" value="XM_029793339.2"/>
</dbReference>
<sequence>MLPLKLQGLPVTSDPWGTQLGPSQLKENYSCPSPLEEGSLRAHNFYRARHGSSELTLSQMLSDSAKKWAEILSRMKYIHHSSRNIRGIRIGENIAVILSNKPVICSGEEVTAQWYSEVEQYNYEQGGDTSTCGHFSQIVWRSSRQMGIGQASTTDGHSIIVAHYYPAGNISGHYNTNVLPPFYPDGIPVINQTKPAIIRHSKQCQRSIPLTKDSSSSVIEIPARTSLNLSYGSPENLQSNSPESSCSVINTSARTLPINHTHQSPKSLPSNSTNSIIETSSRNLKHQSPKIFQSVTQTLAMFSKDCLETHNKYRHQHHSPPLQLSEQLSKLAQKWAESIAKESYISYSSQLYKGQQIGQNIVFRWTKQGTGFSGSEVTDLWYSQVKNFDFSHYKHRMDTGHFTQLVWKNSQYIGIGKAGNSVGAVAVVVFYFPAGNIQEELQENVFKTF</sequence>
<dbReference type="Proteomes" id="UP000515154">
    <property type="component" value="Linkage group LG21"/>
</dbReference>
<dbReference type="CDD" id="cd05382">
    <property type="entry name" value="CAP_GAPR1-like"/>
    <property type="match status" value="2"/>
</dbReference>